<evidence type="ECO:0000256" key="11">
    <source>
        <dbReference type="ARBA" id="ARBA00023014"/>
    </source>
</evidence>
<dbReference type="GO" id="GO:0006298">
    <property type="term" value="P:mismatch repair"/>
    <property type="evidence" value="ECO:0007669"/>
    <property type="project" value="TreeGrafter"/>
</dbReference>
<dbReference type="Proteomes" id="UP000234752">
    <property type="component" value="Chromosome eg_1"/>
</dbReference>
<evidence type="ECO:0000256" key="1">
    <source>
        <dbReference type="ARBA" id="ARBA00000843"/>
    </source>
</evidence>
<comment type="function">
    <text evidence="2">Adenine glycosylase active on G-A mispairs. MutY also corrects error-prone DNA synthesis past GO lesions which are due to the oxidatively damaged form of guanine: 7,8-dihydro-8-oxoguanine (8-oxo-dGTP).</text>
</comment>
<dbReference type="CDD" id="cd00056">
    <property type="entry name" value="ENDO3c"/>
    <property type="match status" value="1"/>
</dbReference>
<keyword evidence="16" id="KW-1185">Reference proteome</keyword>
<dbReference type="PROSITE" id="PS01155">
    <property type="entry name" value="ENDONUCLEASE_III_2"/>
    <property type="match status" value="1"/>
</dbReference>
<dbReference type="EC" id="3.2.2.31" evidence="4 14"/>
<dbReference type="PROSITE" id="PS00764">
    <property type="entry name" value="ENDONUCLEASE_III_1"/>
    <property type="match status" value="1"/>
</dbReference>
<dbReference type="InterPro" id="IPR023170">
    <property type="entry name" value="HhH_base_excis_C"/>
</dbReference>
<accession>A0A2K9NBD2</accession>
<dbReference type="InterPro" id="IPR000445">
    <property type="entry name" value="HhH_motif"/>
</dbReference>
<comment type="similarity">
    <text evidence="3 14">Belongs to the Nth/MutY family.</text>
</comment>
<reference evidence="15 16" key="1">
    <citation type="submission" date="2017-12" db="EMBL/GenBank/DDBJ databases">
        <title>Genomes of bacteria within cyanobacterial aggregates.</title>
        <authorList>
            <person name="Cai H."/>
        </authorList>
    </citation>
    <scope>NUCLEOTIDE SEQUENCE [LARGE SCALE GENOMIC DNA]</scope>
    <source>
        <strain evidence="15 16">TH16</strain>
    </source>
</reference>
<keyword evidence="9" id="KW-0378">Hydrolase</keyword>
<evidence type="ECO:0000256" key="13">
    <source>
        <dbReference type="ARBA" id="ARBA00023295"/>
    </source>
</evidence>
<dbReference type="NCBIfam" id="TIGR01084">
    <property type="entry name" value="mutY"/>
    <property type="match status" value="1"/>
</dbReference>
<dbReference type="AlphaFoldDB" id="A0A2K9NBD2"/>
<evidence type="ECO:0000256" key="12">
    <source>
        <dbReference type="ARBA" id="ARBA00023204"/>
    </source>
</evidence>
<gene>
    <name evidence="15" type="primary">mutY</name>
    <name evidence="15" type="ORF">C0V82_09385</name>
</gene>
<evidence type="ECO:0000313" key="16">
    <source>
        <dbReference type="Proteomes" id="UP000234752"/>
    </source>
</evidence>
<keyword evidence="8 14" id="KW-0227">DNA damage</keyword>
<keyword evidence="11" id="KW-0411">Iron-sulfur</keyword>
<dbReference type="Pfam" id="PF00633">
    <property type="entry name" value="HHH"/>
    <property type="match status" value="1"/>
</dbReference>
<dbReference type="Pfam" id="PF00730">
    <property type="entry name" value="HhH-GPD"/>
    <property type="match status" value="1"/>
</dbReference>
<dbReference type="OrthoDB" id="9802365at2"/>
<keyword evidence="13 14" id="KW-0326">Glycosidase</keyword>
<dbReference type="GO" id="GO:0034039">
    <property type="term" value="F:8-oxo-7,8-dihydroguanine DNA N-glycosylase activity"/>
    <property type="evidence" value="ECO:0007669"/>
    <property type="project" value="TreeGrafter"/>
</dbReference>
<dbReference type="RefSeq" id="WP_102112112.1">
    <property type="nucleotide sequence ID" value="NZ_BMGN01000002.1"/>
</dbReference>
<comment type="cofactor">
    <cofactor evidence="14">
        <name>[4Fe-4S] cluster</name>
        <dbReference type="ChEBI" id="CHEBI:49883"/>
    </cofactor>
    <text evidence="14">Binds 1 [4Fe-4S] cluster.</text>
</comment>
<evidence type="ECO:0000256" key="3">
    <source>
        <dbReference type="ARBA" id="ARBA00008343"/>
    </source>
</evidence>
<evidence type="ECO:0000256" key="9">
    <source>
        <dbReference type="ARBA" id="ARBA00022801"/>
    </source>
</evidence>
<keyword evidence="6" id="KW-0004">4Fe-4S</keyword>
<evidence type="ECO:0000256" key="10">
    <source>
        <dbReference type="ARBA" id="ARBA00023004"/>
    </source>
</evidence>
<keyword evidence="10 14" id="KW-0408">Iron</keyword>
<dbReference type="InterPro" id="IPR005760">
    <property type="entry name" value="A/G_AdeGlyc_MutY"/>
</dbReference>
<dbReference type="Gene3D" id="1.10.340.30">
    <property type="entry name" value="Hypothetical protein, domain 2"/>
    <property type="match status" value="1"/>
</dbReference>
<dbReference type="InterPro" id="IPR003265">
    <property type="entry name" value="HhH-GPD_domain"/>
</dbReference>
<dbReference type="KEGG" id="ncb:C0V82_09385"/>
<protein>
    <recommendedName>
        <fullName evidence="5 14">Adenine DNA glycosylase</fullName>
        <ecNumber evidence="4 14">3.2.2.31</ecNumber>
    </recommendedName>
</protein>
<dbReference type="GO" id="GO:0006284">
    <property type="term" value="P:base-excision repair"/>
    <property type="evidence" value="ECO:0007669"/>
    <property type="project" value="UniProtKB-UniRule"/>
</dbReference>
<dbReference type="FunFam" id="1.10.340.30:FF:000002">
    <property type="entry name" value="Adenine DNA glycosylase"/>
    <property type="match status" value="1"/>
</dbReference>
<dbReference type="SMART" id="SM00478">
    <property type="entry name" value="ENDO3c"/>
    <property type="match status" value="1"/>
</dbReference>
<comment type="catalytic activity">
    <reaction evidence="1 14">
        <text>Hydrolyzes free adenine bases from 7,8-dihydro-8-oxoguanine:adenine mismatched double-stranded DNA, leaving an apurinic site.</text>
        <dbReference type="EC" id="3.2.2.31"/>
    </reaction>
</comment>
<evidence type="ECO:0000256" key="7">
    <source>
        <dbReference type="ARBA" id="ARBA00022723"/>
    </source>
</evidence>
<dbReference type="GO" id="GO:0046872">
    <property type="term" value="F:metal ion binding"/>
    <property type="evidence" value="ECO:0007669"/>
    <property type="project" value="UniProtKB-UniRule"/>
</dbReference>
<dbReference type="InterPro" id="IPR029119">
    <property type="entry name" value="MutY_C"/>
</dbReference>
<name>A0A2K9NBD2_9PROT</name>
<evidence type="ECO:0000256" key="6">
    <source>
        <dbReference type="ARBA" id="ARBA00022485"/>
    </source>
</evidence>
<dbReference type="GO" id="GO:0035485">
    <property type="term" value="F:adenine/guanine mispair binding"/>
    <property type="evidence" value="ECO:0007669"/>
    <property type="project" value="TreeGrafter"/>
</dbReference>
<dbReference type="Gene3D" id="1.10.1670.10">
    <property type="entry name" value="Helix-hairpin-Helix base-excision DNA repair enzymes (C-terminal)"/>
    <property type="match status" value="1"/>
</dbReference>
<evidence type="ECO:0000256" key="4">
    <source>
        <dbReference type="ARBA" id="ARBA00012045"/>
    </source>
</evidence>
<sequence>MAVRSLPKTGIKADQASPDQSGSLPGLLLEWYDRHRRILPWRFAPGEVADPYRVWLSEIMLQQTTVATVGPYFKNFLDRWPTVNDLAAADLDDVLRAWAGLGYYARARNLHKCAVAVAAQHGGRFPDTEEGLLSLPGIGAYTAAAILAIAFDKPATAMDGNVERVMARLNAVTDPLPGSKPVLRAHAAALVPDRRPGDYTQALFDLGATICAPRKPRCILCPWADACAARKLGIAEDLPAKTAKAAKPTRRALAFVLTDARGHVALRRRPEKGLLGGMMEVPTTPWEAAPAPTLVGSRPHAPLAGIDWKPLPGIVRHTFTHFEFEITVVTGRAAGAGGGADLIWVAPDALGDEALPTVMAKILRHGLGKGLT</sequence>
<dbReference type="InterPro" id="IPR004035">
    <property type="entry name" value="Endouclease-III_FeS-bd_BS"/>
</dbReference>
<evidence type="ECO:0000256" key="5">
    <source>
        <dbReference type="ARBA" id="ARBA00022023"/>
    </source>
</evidence>
<evidence type="ECO:0000313" key="15">
    <source>
        <dbReference type="EMBL" id="AUN30424.1"/>
    </source>
</evidence>
<dbReference type="Pfam" id="PF14815">
    <property type="entry name" value="NUDIX_4"/>
    <property type="match status" value="1"/>
</dbReference>
<dbReference type="InterPro" id="IPR044298">
    <property type="entry name" value="MIG/MutY"/>
</dbReference>
<dbReference type="PANTHER" id="PTHR42944">
    <property type="entry name" value="ADENINE DNA GLYCOSYLASE"/>
    <property type="match status" value="1"/>
</dbReference>
<evidence type="ECO:0000256" key="8">
    <source>
        <dbReference type="ARBA" id="ARBA00022763"/>
    </source>
</evidence>
<organism evidence="15 16">
    <name type="scientific">Niveispirillum cyanobacteriorum</name>
    <dbReference type="NCBI Taxonomy" id="1612173"/>
    <lineage>
        <taxon>Bacteria</taxon>
        <taxon>Pseudomonadati</taxon>
        <taxon>Pseudomonadota</taxon>
        <taxon>Alphaproteobacteria</taxon>
        <taxon>Rhodospirillales</taxon>
        <taxon>Azospirillaceae</taxon>
        <taxon>Niveispirillum</taxon>
    </lineage>
</organism>
<dbReference type="InterPro" id="IPR015797">
    <property type="entry name" value="NUDIX_hydrolase-like_dom_sf"/>
</dbReference>
<dbReference type="SUPFAM" id="SSF55811">
    <property type="entry name" value="Nudix"/>
    <property type="match status" value="1"/>
</dbReference>
<dbReference type="EMBL" id="CP025611">
    <property type="protein sequence ID" value="AUN30424.1"/>
    <property type="molecule type" value="Genomic_DNA"/>
</dbReference>
<keyword evidence="12" id="KW-0234">DNA repair</keyword>
<dbReference type="InterPro" id="IPR004036">
    <property type="entry name" value="Endonuclease-III-like_CS2"/>
</dbReference>
<evidence type="ECO:0000256" key="14">
    <source>
        <dbReference type="RuleBase" id="RU365096"/>
    </source>
</evidence>
<dbReference type="Gene3D" id="3.90.79.10">
    <property type="entry name" value="Nucleoside Triphosphate Pyrophosphohydrolase"/>
    <property type="match status" value="1"/>
</dbReference>
<dbReference type="InterPro" id="IPR011257">
    <property type="entry name" value="DNA_glycosylase"/>
</dbReference>
<proteinExistence type="inferred from homology"/>
<dbReference type="CDD" id="cd03431">
    <property type="entry name" value="NUDIX_DNA_Glycosylase_C-MutY"/>
    <property type="match status" value="1"/>
</dbReference>
<dbReference type="PANTHER" id="PTHR42944:SF1">
    <property type="entry name" value="ADENINE DNA GLYCOSYLASE"/>
    <property type="match status" value="1"/>
</dbReference>
<dbReference type="GO" id="GO:0000701">
    <property type="term" value="F:purine-specific mismatch base pair DNA N-glycosylase activity"/>
    <property type="evidence" value="ECO:0007669"/>
    <property type="project" value="UniProtKB-EC"/>
</dbReference>
<dbReference type="GO" id="GO:0032357">
    <property type="term" value="F:oxidized purine DNA binding"/>
    <property type="evidence" value="ECO:0007669"/>
    <property type="project" value="TreeGrafter"/>
</dbReference>
<keyword evidence="7" id="KW-0479">Metal-binding</keyword>
<evidence type="ECO:0000256" key="2">
    <source>
        <dbReference type="ARBA" id="ARBA00002933"/>
    </source>
</evidence>
<dbReference type="GO" id="GO:0051539">
    <property type="term" value="F:4 iron, 4 sulfur cluster binding"/>
    <property type="evidence" value="ECO:0007669"/>
    <property type="project" value="UniProtKB-UniRule"/>
</dbReference>
<dbReference type="SUPFAM" id="SSF48150">
    <property type="entry name" value="DNA-glycosylase"/>
    <property type="match status" value="1"/>
</dbReference>